<dbReference type="PANTHER" id="PTHR42776">
    <property type="entry name" value="SERINE PEPTIDASE S9 FAMILY MEMBER"/>
    <property type="match status" value="1"/>
</dbReference>
<dbReference type="RefSeq" id="WP_407326874.1">
    <property type="nucleotide sequence ID" value="NZ_CP136865.1"/>
</dbReference>
<keyword evidence="2" id="KW-0720">Serine protease</keyword>
<dbReference type="SUPFAM" id="SSF82171">
    <property type="entry name" value="DPP6 N-terminal domain-like"/>
    <property type="match status" value="1"/>
</dbReference>
<evidence type="ECO:0000259" key="4">
    <source>
        <dbReference type="Pfam" id="PF00326"/>
    </source>
</evidence>
<keyword evidence="2" id="KW-0645">Protease</keyword>
<keyword evidence="1 5" id="KW-0378">Hydrolase</keyword>
<dbReference type="InterPro" id="IPR011042">
    <property type="entry name" value="6-blade_b-propeller_TolB-like"/>
</dbReference>
<accession>A0ABZ0I9J3</accession>
<dbReference type="Gene3D" id="3.40.50.1820">
    <property type="entry name" value="alpha/beta hydrolase"/>
    <property type="match status" value="1"/>
</dbReference>
<reference evidence="5 6" key="1">
    <citation type="submission" date="2023-10" db="EMBL/GenBank/DDBJ databases">
        <title>Two novel species belonging to the OM43/NOR5 clade.</title>
        <authorList>
            <person name="Park M."/>
        </authorList>
    </citation>
    <scope>NUCLEOTIDE SEQUENCE [LARGE SCALE GENOMIC DNA]</scope>
    <source>
        <strain evidence="5 6">IMCC45268</strain>
    </source>
</reference>
<dbReference type="InterPro" id="IPR011659">
    <property type="entry name" value="WD40"/>
</dbReference>
<dbReference type="EMBL" id="CP136865">
    <property type="protein sequence ID" value="WOJ96187.1"/>
    <property type="molecule type" value="Genomic_DNA"/>
</dbReference>
<dbReference type="Proteomes" id="UP001626549">
    <property type="component" value="Chromosome"/>
</dbReference>
<dbReference type="EC" id="3.4.-.-" evidence="5"/>
<sequence>MPLFTPTLSRGSLGGHSRTVFAAALCALVSSQVSIAQDSQELQSFQALDIFEIEWALNPQISPDGEQVVYRRMGFDIMQDRRRGNLWLVDVDSQAQRKLSSFEGNEASAVWSPDGARIAYVRTAGEGEGSEIYVHWLAEGQSARVSRLPETPADIQWSPDGKQLAFVMDVKTEALKIASRPPMPEGASWAAKPRLTDRMYHERDGSGYLEAAFSHVFVVPADGGTARQVTQGDFHHREPSWGAESRSITVSGNRSPDWQHDYRNTELYRVILKTGETTPLTMSDGPDRHPTLSPNGKHLAWLGATDKKQAFQVTRLRIANPDGSSTRELLGDLDRSVKAIEWAADSSGLYFQYDDKGRTKVAFVSLNDKMKNLADNLGGTSIGRPYAGGSFSVSDSGVVAYTHTRPEYPADIAIYKRNKLSLITRLNADLLDQRNLGETREIWWKSSYDQRDIQGWMVLPPNFDPRKKYPLLVENHGGPILNYGERFSPEMQLFAAAGYVVFYPNARGSTSYGEEFANLLYHNYPGQDYDDTMSGVDAMIDEGFIDPEQLYVTGGSAGGIMTAWIIGKTDRFRAAAAIKPVMNWYSKTLNADNWYNYYHTRIPGTPWTNPDDYLKFSPISLVGNVNTPTLVMVGLDDLRTPPSQAKQLYHALKYRKVPTTLVELPGASHFIAKKPSQLIDKISHILGWFERYQ</sequence>
<feature type="domain" description="Peptidase S9 prolyl oligopeptidase catalytic" evidence="4">
    <location>
        <begin position="486"/>
        <end position="692"/>
    </location>
</feature>
<name>A0ABZ0I9J3_9GAMM</name>
<evidence type="ECO:0000256" key="1">
    <source>
        <dbReference type="ARBA" id="ARBA00022801"/>
    </source>
</evidence>
<proteinExistence type="predicted"/>
<organism evidence="5 6">
    <name type="scientific">Congregibacter brevis</name>
    <dbReference type="NCBI Taxonomy" id="3081201"/>
    <lineage>
        <taxon>Bacteria</taxon>
        <taxon>Pseudomonadati</taxon>
        <taxon>Pseudomonadota</taxon>
        <taxon>Gammaproteobacteria</taxon>
        <taxon>Cellvibrionales</taxon>
        <taxon>Halieaceae</taxon>
        <taxon>Congregibacter</taxon>
    </lineage>
</organism>
<dbReference type="GO" id="GO:0016787">
    <property type="term" value="F:hydrolase activity"/>
    <property type="evidence" value="ECO:0007669"/>
    <property type="project" value="UniProtKB-KW"/>
</dbReference>
<dbReference type="PANTHER" id="PTHR42776:SF27">
    <property type="entry name" value="DIPEPTIDYL PEPTIDASE FAMILY MEMBER 6"/>
    <property type="match status" value="1"/>
</dbReference>
<dbReference type="Gene3D" id="2.120.10.30">
    <property type="entry name" value="TolB, C-terminal domain"/>
    <property type="match status" value="2"/>
</dbReference>
<feature type="compositionally biased region" description="Polar residues" evidence="3">
    <location>
        <begin position="246"/>
        <end position="255"/>
    </location>
</feature>
<dbReference type="Pfam" id="PF07676">
    <property type="entry name" value="PD40"/>
    <property type="match status" value="3"/>
</dbReference>
<dbReference type="Pfam" id="PF00326">
    <property type="entry name" value="Peptidase_S9"/>
    <property type="match status" value="1"/>
</dbReference>
<feature type="region of interest" description="Disordered" evidence="3">
    <location>
        <begin position="236"/>
        <end position="255"/>
    </location>
</feature>
<evidence type="ECO:0000256" key="2">
    <source>
        <dbReference type="ARBA" id="ARBA00022825"/>
    </source>
</evidence>
<dbReference type="InterPro" id="IPR029058">
    <property type="entry name" value="AB_hydrolase_fold"/>
</dbReference>
<evidence type="ECO:0000313" key="5">
    <source>
        <dbReference type="EMBL" id="WOJ96187.1"/>
    </source>
</evidence>
<gene>
    <name evidence="5" type="ORF">R0137_13160</name>
</gene>
<evidence type="ECO:0000313" key="6">
    <source>
        <dbReference type="Proteomes" id="UP001626549"/>
    </source>
</evidence>
<protein>
    <submittedName>
        <fullName evidence="5">S9 family peptidase</fullName>
        <ecNumber evidence="5">3.4.-.-</ecNumber>
    </submittedName>
</protein>
<keyword evidence="6" id="KW-1185">Reference proteome</keyword>
<dbReference type="InterPro" id="IPR001375">
    <property type="entry name" value="Peptidase_S9_cat"/>
</dbReference>
<evidence type="ECO:0000256" key="3">
    <source>
        <dbReference type="SAM" id="MobiDB-lite"/>
    </source>
</evidence>
<dbReference type="SUPFAM" id="SSF53474">
    <property type="entry name" value="alpha/beta-Hydrolases"/>
    <property type="match status" value="1"/>
</dbReference>